<reference evidence="11" key="1">
    <citation type="submission" date="2025-08" db="UniProtKB">
        <authorList>
            <consortium name="RefSeq"/>
        </authorList>
    </citation>
    <scope>IDENTIFICATION</scope>
    <source>
        <tissue evidence="11">Gonads</tissue>
    </source>
</reference>
<organism evidence="10 11">
    <name type="scientific">Lingula anatina</name>
    <name type="common">Brachiopod</name>
    <name type="synonym">Lingula unguis</name>
    <dbReference type="NCBI Taxonomy" id="7574"/>
    <lineage>
        <taxon>Eukaryota</taxon>
        <taxon>Metazoa</taxon>
        <taxon>Spiralia</taxon>
        <taxon>Lophotrochozoa</taxon>
        <taxon>Brachiopoda</taxon>
        <taxon>Linguliformea</taxon>
        <taxon>Lingulata</taxon>
        <taxon>Lingulida</taxon>
        <taxon>Linguloidea</taxon>
        <taxon>Lingulidae</taxon>
        <taxon>Lingula</taxon>
    </lineage>
</organism>
<evidence type="ECO:0000256" key="7">
    <source>
        <dbReference type="ARBA" id="ARBA00040674"/>
    </source>
</evidence>
<keyword evidence="5" id="KW-0234">DNA repair</keyword>
<dbReference type="GO" id="GO:0033065">
    <property type="term" value="C:Rad51C-XRCC3 complex"/>
    <property type="evidence" value="ECO:0007669"/>
    <property type="project" value="TreeGrafter"/>
</dbReference>
<dbReference type="SUPFAM" id="SSF52540">
    <property type="entry name" value="P-loop containing nucleoside triphosphate hydrolases"/>
    <property type="match status" value="1"/>
</dbReference>
<dbReference type="Pfam" id="PF08423">
    <property type="entry name" value="Rad51"/>
    <property type="match status" value="2"/>
</dbReference>
<evidence type="ECO:0000256" key="2">
    <source>
        <dbReference type="ARBA" id="ARBA00022741"/>
    </source>
</evidence>
<keyword evidence="10" id="KW-1185">Reference proteome</keyword>
<protein>
    <recommendedName>
        <fullName evidence="7">DNA repair protein RAD51 homolog 3</fullName>
    </recommendedName>
</protein>
<keyword evidence="3" id="KW-0227">DNA damage</keyword>
<dbReference type="InterPro" id="IPR020588">
    <property type="entry name" value="RecA_ATP-bd"/>
</dbReference>
<evidence type="ECO:0000313" key="11">
    <source>
        <dbReference type="RefSeq" id="XP_013382932.1"/>
    </source>
</evidence>
<comment type="subcellular location">
    <subcellularLocation>
        <location evidence="1">Nucleus</location>
    </subcellularLocation>
</comment>
<keyword evidence="4" id="KW-0067">ATP-binding</keyword>
<dbReference type="GO" id="GO:0005657">
    <property type="term" value="C:replication fork"/>
    <property type="evidence" value="ECO:0007669"/>
    <property type="project" value="TreeGrafter"/>
</dbReference>
<dbReference type="InParanoid" id="A0A1S3HA83"/>
<gene>
    <name evidence="11" type="primary">LOC106153511</name>
</gene>
<dbReference type="AlphaFoldDB" id="A0A1S3HA83"/>
<feature type="domain" description="RecA family profile 1" evidence="9">
    <location>
        <begin position="89"/>
        <end position="279"/>
    </location>
</feature>
<name>A0A1S3HA83_LINAN</name>
<evidence type="ECO:0000256" key="8">
    <source>
        <dbReference type="SAM" id="MobiDB-lite"/>
    </source>
</evidence>
<dbReference type="PROSITE" id="PS50162">
    <property type="entry name" value="RECA_2"/>
    <property type="match status" value="1"/>
</dbReference>
<dbReference type="GO" id="GO:0007131">
    <property type="term" value="P:reciprocal meiotic recombination"/>
    <property type="evidence" value="ECO:0007669"/>
    <property type="project" value="TreeGrafter"/>
</dbReference>
<dbReference type="PANTHER" id="PTHR46239">
    <property type="entry name" value="DNA REPAIR PROTEIN RAD51 HOMOLOG 3 RAD51C"/>
    <property type="match status" value="1"/>
</dbReference>
<feature type="compositionally biased region" description="Polar residues" evidence="8">
    <location>
        <begin position="354"/>
        <end position="363"/>
    </location>
</feature>
<dbReference type="FunCoup" id="A0A1S3HA83">
    <property type="interactions" value="444"/>
</dbReference>
<evidence type="ECO:0000256" key="1">
    <source>
        <dbReference type="ARBA" id="ARBA00004123"/>
    </source>
</evidence>
<evidence type="ECO:0000256" key="5">
    <source>
        <dbReference type="ARBA" id="ARBA00023204"/>
    </source>
</evidence>
<evidence type="ECO:0000256" key="3">
    <source>
        <dbReference type="ARBA" id="ARBA00022763"/>
    </source>
</evidence>
<dbReference type="GeneID" id="106153511"/>
<dbReference type="KEGG" id="lak:106153511"/>
<dbReference type="Gene3D" id="3.40.50.300">
    <property type="entry name" value="P-loop containing nucleotide triphosphate hydrolases"/>
    <property type="match status" value="1"/>
</dbReference>
<dbReference type="InterPro" id="IPR027417">
    <property type="entry name" value="P-loop_NTPase"/>
</dbReference>
<dbReference type="InterPro" id="IPR016467">
    <property type="entry name" value="DNA_recomb/repair_RecA-like"/>
</dbReference>
<dbReference type="InterPro" id="IPR013632">
    <property type="entry name" value="Rad51_C"/>
</dbReference>
<dbReference type="GO" id="GO:0000707">
    <property type="term" value="P:meiotic DNA recombinase assembly"/>
    <property type="evidence" value="ECO:0007669"/>
    <property type="project" value="TreeGrafter"/>
</dbReference>
<keyword evidence="6" id="KW-0539">Nucleus</keyword>
<keyword evidence="2" id="KW-0547">Nucleotide-binding</keyword>
<sequence length="375" mass="41882">MENKERELSSFPLPPIYRSKLVAAGFITVGDIKDVRPVELSKELSISKEAALDILQTIENHSSTKPGNGHSSSCSQARTALDMLRDESLQQYIITFSERLDDMLGGGVPLTKTTEFCGAPGIGKTQMSFQLSVDVQIPECFGGLGGEAVYIDTEGSFIVDRLIDVAKATVEHCQHIAAAENSAEQVEALKNFSVESILKGIHYYRCHNYVELIATVHLLPEFLKEHSQVKLIIVDSIAFHFRHDFDDLALRTRLLNGMSQSFIRLANEHTLAVVLTNQMTTRFSVDQQGQSYLIPALGESWGHASTVRVVLYWENSQRWAKLYKSPYRKEDTIPYQVTTGGIRDVQITDPVTVPTHTPLQDESQPCGKKRKIDTQ</sequence>
<dbReference type="PIRSF" id="PIRSF005856">
    <property type="entry name" value="Rad51"/>
    <property type="match status" value="1"/>
</dbReference>
<dbReference type="OrthoDB" id="5957327at2759"/>
<dbReference type="GO" id="GO:0000400">
    <property type="term" value="F:four-way junction DNA binding"/>
    <property type="evidence" value="ECO:0007669"/>
    <property type="project" value="TreeGrafter"/>
</dbReference>
<dbReference type="OMA" id="AMETFTV"/>
<dbReference type="GO" id="GO:0005524">
    <property type="term" value="F:ATP binding"/>
    <property type="evidence" value="ECO:0007669"/>
    <property type="project" value="UniProtKB-KW"/>
</dbReference>
<accession>A0A1S3HA83</accession>
<dbReference type="InterPro" id="IPR052093">
    <property type="entry name" value="HR_Repair_Mediator"/>
</dbReference>
<dbReference type="PANTHER" id="PTHR46239:SF1">
    <property type="entry name" value="DNA REPAIR PROTEIN RAD51 HOMOLOG 3"/>
    <property type="match status" value="1"/>
</dbReference>
<dbReference type="Proteomes" id="UP000085678">
    <property type="component" value="Unplaced"/>
</dbReference>
<evidence type="ECO:0000313" key="10">
    <source>
        <dbReference type="Proteomes" id="UP000085678"/>
    </source>
</evidence>
<dbReference type="GO" id="GO:0033063">
    <property type="term" value="C:Rad51B-Rad51C-Rad51D-XRCC2 complex"/>
    <property type="evidence" value="ECO:0007669"/>
    <property type="project" value="TreeGrafter"/>
</dbReference>
<evidence type="ECO:0000256" key="6">
    <source>
        <dbReference type="ARBA" id="ARBA00023242"/>
    </source>
</evidence>
<feature type="region of interest" description="Disordered" evidence="8">
    <location>
        <begin position="352"/>
        <end position="375"/>
    </location>
</feature>
<dbReference type="CDD" id="cd19492">
    <property type="entry name" value="Rad51C"/>
    <property type="match status" value="1"/>
</dbReference>
<evidence type="ECO:0000259" key="9">
    <source>
        <dbReference type="PROSITE" id="PS50162"/>
    </source>
</evidence>
<dbReference type="STRING" id="7574.A0A1S3HA83"/>
<dbReference type="GO" id="GO:0140664">
    <property type="term" value="F:ATP-dependent DNA damage sensor activity"/>
    <property type="evidence" value="ECO:0007669"/>
    <property type="project" value="InterPro"/>
</dbReference>
<dbReference type="RefSeq" id="XP_013382932.1">
    <property type="nucleotide sequence ID" value="XM_013527478.2"/>
</dbReference>
<evidence type="ECO:0000256" key="4">
    <source>
        <dbReference type="ARBA" id="ARBA00022840"/>
    </source>
</evidence>
<dbReference type="GO" id="GO:0008821">
    <property type="term" value="F:crossover junction DNA endonuclease activity"/>
    <property type="evidence" value="ECO:0007669"/>
    <property type="project" value="TreeGrafter"/>
</dbReference>
<proteinExistence type="predicted"/>